<dbReference type="Proteomes" id="UP000326961">
    <property type="component" value="Chromosome"/>
</dbReference>
<dbReference type="SUPFAM" id="SSF56281">
    <property type="entry name" value="Metallo-hydrolase/oxidoreductase"/>
    <property type="match status" value="1"/>
</dbReference>
<keyword evidence="2" id="KW-0378">Hydrolase</keyword>
<evidence type="ECO:0000313" key="3">
    <source>
        <dbReference type="Proteomes" id="UP000326961"/>
    </source>
</evidence>
<proteinExistence type="predicted"/>
<gene>
    <name evidence="2" type="ORF">D4A35_03350</name>
</gene>
<dbReference type="PANTHER" id="PTHR47619:SF1">
    <property type="entry name" value="EXODEOXYRIBONUCLEASE WALJ"/>
    <property type="match status" value="1"/>
</dbReference>
<dbReference type="InterPro" id="IPR001279">
    <property type="entry name" value="Metallo-B-lactamas"/>
</dbReference>
<evidence type="ECO:0000259" key="1">
    <source>
        <dbReference type="SMART" id="SM00849"/>
    </source>
</evidence>
<feature type="domain" description="Metallo-beta-lactamase" evidence="1">
    <location>
        <begin position="11"/>
        <end position="181"/>
    </location>
</feature>
<dbReference type="InterPro" id="IPR036866">
    <property type="entry name" value="RibonucZ/Hydroxyglut_hydro"/>
</dbReference>
<dbReference type="Gene3D" id="3.60.15.10">
    <property type="entry name" value="Ribonuclease Z/Hydroxyacylglutathione hydrolase-like"/>
    <property type="match status" value="1"/>
</dbReference>
<dbReference type="Pfam" id="PF12706">
    <property type="entry name" value="Lactamase_B_2"/>
    <property type="match status" value="1"/>
</dbReference>
<evidence type="ECO:0000313" key="2">
    <source>
        <dbReference type="EMBL" id="QEZ68018.1"/>
    </source>
</evidence>
<organism evidence="2 3">
    <name type="scientific">Paraclostridium bifermentans</name>
    <name type="common">Clostridium bifermentans</name>
    <dbReference type="NCBI Taxonomy" id="1490"/>
    <lineage>
        <taxon>Bacteria</taxon>
        <taxon>Bacillati</taxon>
        <taxon>Bacillota</taxon>
        <taxon>Clostridia</taxon>
        <taxon>Peptostreptococcales</taxon>
        <taxon>Peptostreptococcaceae</taxon>
        <taxon>Paraclostridium</taxon>
    </lineage>
</organism>
<dbReference type="SMART" id="SM00849">
    <property type="entry name" value="Lactamase_B"/>
    <property type="match status" value="1"/>
</dbReference>
<dbReference type="RefSeq" id="WP_150885911.1">
    <property type="nucleotide sequence ID" value="NZ_CP032452.1"/>
</dbReference>
<accession>A0A5P3X9Q9</accession>
<sequence>MKLKVLASGSKGNCYLIQGDNETIILECGIRYKQILEGLDFNLENVVGCLVTHEHKDHSKSIEDLNKNGIDVYASKGTFESLGIEHHRAKVVESEKLLKVGNFTIMPFETKHDAKEPLGFLINHKEIGNLLFLTDSYYCEYNFNNLNHILIECNYSKNILDENIENGVIPVSLRNRIVKSHFELNNVIDFLKSNDLSQVKNLLLIHLSSSNSDSDYFIQETAKATGLAIDVARKGLEIYL</sequence>
<dbReference type="GO" id="GO:0016787">
    <property type="term" value="F:hydrolase activity"/>
    <property type="evidence" value="ECO:0007669"/>
    <property type="project" value="UniProtKB-KW"/>
</dbReference>
<protein>
    <submittedName>
        <fullName evidence="2">MBL fold metallo-hydrolase</fullName>
    </submittedName>
</protein>
<dbReference type="EMBL" id="CP032452">
    <property type="protein sequence ID" value="QEZ68018.1"/>
    <property type="molecule type" value="Genomic_DNA"/>
</dbReference>
<dbReference type="InterPro" id="IPR052533">
    <property type="entry name" value="WalJ/YycJ-like"/>
</dbReference>
<dbReference type="PANTHER" id="PTHR47619">
    <property type="entry name" value="METALLO-HYDROLASE YYCJ-RELATED"/>
    <property type="match status" value="1"/>
</dbReference>
<dbReference type="AlphaFoldDB" id="A0A5P3X9Q9"/>
<name>A0A5P3X9Q9_PARBF</name>
<reference evidence="2 3" key="1">
    <citation type="submission" date="2018-09" db="EMBL/GenBank/DDBJ databases">
        <title>A clostridial neurotoxin that targets Anopheles mosquitoes.</title>
        <authorList>
            <person name="Contreras E."/>
            <person name="Masuyer G."/>
            <person name="Qureshi N."/>
            <person name="Chawla S."/>
            <person name="Lim H.L."/>
            <person name="Chen J."/>
            <person name="Stenmark P."/>
            <person name="Gill S."/>
        </authorList>
    </citation>
    <scope>NUCLEOTIDE SEQUENCE [LARGE SCALE GENOMIC DNA]</scope>
    <source>
        <strain evidence="2 3">Cbm</strain>
    </source>
</reference>